<proteinExistence type="predicted"/>
<organism evidence="2 3">
    <name type="scientific">Trypanosoma congolense (strain IL3000)</name>
    <dbReference type="NCBI Taxonomy" id="1068625"/>
    <lineage>
        <taxon>Eukaryota</taxon>
        <taxon>Discoba</taxon>
        <taxon>Euglenozoa</taxon>
        <taxon>Kinetoplastea</taxon>
        <taxon>Metakinetoplastina</taxon>
        <taxon>Trypanosomatida</taxon>
        <taxon>Trypanosomatidae</taxon>
        <taxon>Trypanosoma</taxon>
        <taxon>Nannomonas</taxon>
    </lineage>
</organism>
<accession>F9W8S5</accession>
<dbReference type="Proteomes" id="UP000000702">
    <property type="component" value="Unassembled WGS sequence"/>
</dbReference>
<feature type="compositionally biased region" description="Polar residues" evidence="1">
    <location>
        <begin position="1"/>
        <end position="11"/>
    </location>
</feature>
<feature type="compositionally biased region" description="Basic and acidic residues" evidence="1">
    <location>
        <begin position="13"/>
        <end position="22"/>
    </location>
</feature>
<feature type="compositionally biased region" description="Basic residues" evidence="1">
    <location>
        <begin position="406"/>
        <end position="416"/>
    </location>
</feature>
<dbReference type="VEuPathDB" id="TriTrypDB:TcIL3000_0_43500"/>
<reference evidence="2 3" key="2">
    <citation type="journal article" date="2012" name="Proc. Natl. Acad. Sci. U.S.A.">
        <title>Antigenic diversity is generated by distinct evolutionary mechanisms in African trypanosome species.</title>
        <authorList>
            <person name="Jackson A.P."/>
            <person name="Berry A."/>
            <person name="Aslett M."/>
            <person name="Allison H.C."/>
            <person name="Burton P."/>
            <person name="Vavrova-Anderson J."/>
            <person name="Brown R."/>
            <person name="Browne H."/>
            <person name="Corton N."/>
            <person name="Hauser H."/>
            <person name="Gamble J."/>
            <person name="Gilderthorp R."/>
            <person name="Marcello L."/>
            <person name="McQuillan J."/>
            <person name="Otto T.D."/>
            <person name="Quail M.A."/>
            <person name="Sanders M.J."/>
            <person name="van Tonder A."/>
            <person name="Ginger M.L."/>
            <person name="Field M.C."/>
            <person name="Barry J.D."/>
            <person name="Hertz-Fowler C."/>
            <person name="Berriman M."/>
        </authorList>
    </citation>
    <scope>NUCLEOTIDE SEQUENCE [LARGE SCALE GENOMIC DNA]</scope>
    <source>
        <strain evidence="2 3">IL3000</strain>
    </source>
</reference>
<evidence type="ECO:0000256" key="1">
    <source>
        <dbReference type="SAM" id="MobiDB-lite"/>
    </source>
</evidence>
<dbReference type="AlphaFoldDB" id="F9W8S5"/>
<name>F9W8S5_TRYCI</name>
<comment type="caution">
    <text evidence="2">The sequence shown here is derived from an EMBL/GenBank/DDBJ whole genome shotgun (WGS) entry which is preliminary data.</text>
</comment>
<reference evidence="3" key="1">
    <citation type="submission" date="2011-07" db="EMBL/GenBank/DDBJ databases">
        <title>Divergent evolution of antigenic variation in African trypanosomes.</title>
        <authorList>
            <person name="Jackson A.P."/>
            <person name="Berry A."/>
            <person name="Allison H.C."/>
            <person name="Burton P."/>
            <person name="Anderson J."/>
            <person name="Aslett M."/>
            <person name="Brown R."/>
            <person name="Corton N."/>
            <person name="Harris D."/>
            <person name="Hauser H."/>
            <person name="Gamble J."/>
            <person name="Gilderthorp R."/>
            <person name="McQuillan J."/>
            <person name="Quail M.A."/>
            <person name="Sanders M."/>
            <person name="Van Tonder A."/>
            <person name="Ginger M.L."/>
            <person name="Donelson J.E."/>
            <person name="Field M.C."/>
            <person name="Barry J.D."/>
            <person name="Berriman M."/>
            <person name="Hertz-Fowler C."/>
        </authorList>
    </citation>
    <scope>NUCLEOTIDE SEQUENCE [LARGE SCALE GENOMIC DNA]</scope>
    <source>
        <strain evidence="3">IL3000</strain>
    </source>
</reference>
<keyword evidence="3" id="KW-1185">Reference proteome</keyword>
<feature type="compositionally biased region" description="Basic and acidic residues" evidence="1">
    <location>
        <begin position="57"/>
        <end position="74"/>
    </location>
</feature>
<evidence type="ECO:0000313" key="2">
    <source>
        <dbReference type="EMBL" id="CCD13611.1"/>
    </source>
</evidence>
<evidence type="ECO:0000313" key="3">
    <source>
        <dbReference type="Proteomes" id="UP000000702"/>
    </source>
</evidence>
<feature type="region of interest" description="Disordered" evidence="1">
    <location>
        <begin position="391"/>
        <end position="468"/>
    </location>
</feature>
<sequence length="468" mass="53324">MSRNNSSNNTGPDPRDPQRMEDALVPYGRQTAPPGPTAPQNEETPDDTLRHNIPTRAAKDSTHTPRRMGEDLGPKRPYYSMGQMCRLMQAEQMEAGVSEKNLSQLCVEYPDATEMVRTSHDGLPGRFLRTARDADSMRLEMPDVPIGTTVQTPTGCCRMIIDNETRQHIATQELEAQMTNRRILHLHNNRERLRKFESVKTEIEFTQAMQIALRTFTGTLYVLEKYGPAITIEGTLKANGASWENHLQWLGRKDEDGSPMEPGQAHGRFDHYRVAFQAACYWADHHERTIYALAGPLKQDIPVFSSYDYDEMMSAFVTFTIAIIAKVYAGKRIDISAIRKNYAEGISDEIQQSIDDHINRFVNHKYKGVAYDRRPMIPRLTRAASRHTYLGTGTRHRALSTESRRGKNAKGRYKQFGRSDFKHRIRRTETPSPSRSQENTPRRRNKSGARSKTKNQGKSRVRFSGAPP</sequence>
<protein>
    <submittedName>
        <fullName evidence="2">WGS project CAEQ00000000 data, annotated contig 1771</fullName>
    </submittedName>
</protein>
<feature type="compositionally biased region" description="Polar residues" evidence="1">
    <location>
        <begin position="430"/>
        <end position="439"/>
    </location>
</feature>
<dbReference type="EMBL" id="CAEQ01001209">
    <property type="protein sequence ID" value="CCD13611.1"/>
    <property type="molecule type" value="Genomic_DNA"/>
</dbReference>
<feature type="region of interest" description="Disordered" evidence="1">
    <location>
        <begin position="1"/>
        <end position="75"/>
    </location>
</feature>
<feature type="compositionally biased region" description="Basic residues" evidence="1">
    <location>
        <begin position="442"/>
        <end position="461"/>
    </location>
</feature>
<gene>
    <name evidence="2" type="ORF">TCIL3000_0_43500</name>
</gene>